<dbReference type="EMBL" id="ML120489">
    <property type="protein sequence ID" value="RPA91711.1"/>
    <property type="molecule type" value="Genomic_DNA"/>
</dbReference>
<organism evidence="1 2">
    <name type="scientific">Choiromyces venosus 120613-1</name>
    <dbReference type="NCBI Taxonomy" id="1336337"/>
    <lineage>
        <taxon>Eukaryota</taxon>
        <taxon>Fungi</taxon>
        <taxon>Dikarya</taxon>
        <taxon>Ascomycota</taxon>
        <taxon>Pezizomycotina</taxon>
        <taxon>Pezizomycetes</taxon>
        <taxon>Pezizales</taxon>
        <taxon>Tuberaceae</taxon>
        <taxon>Choiromyces</taxon>
    </lineage>
</organism>
<evidence type="ECO:0000313" key="1">
    <source>
        <dbReference type="EMBL" id="RPA91711.1"/>
    </source>
</evidence>
<accession>A0A3N4J538</accession>
<sequence>MDTRRKCQAQELSVEVKQFCSAKGIHSPTFWKVSYKHQMIRYSPNLAFRNLSFFSLLFCLADPELCYKIISRIVFCEVLVN</sequence>
<gene>
    <name evidence="1" type="ORF">L873DRAFT_270708</name>
</gene>
<keyword evidence="2" id="KW-1185">Reference proteome</keyword>
<proteinExistence type="predicted"/>
<reference evidence="1 2" key="1">
    <citation type="journal article" date="2018" name="Nat. Ecol. Evol.">
        <title>Pezizomycetes genomes reveal the molecular basis of ectomycorrhizal truffle lifestyle.</title>
        <authorList>
            <person name="Murat C."/>
            <person name="Payen T."/>
            <person name="Noel B."/>
            <person name="Kuo A."/>
            <person name="Morin E."/>
            <person name="Chen J."/>
            <person name="Kohler A."/>
            <person name="Krizsan K."/>
            <person name="Balestrini R."/>
            <person name="Da Silva C."/>
            <person name="Montanini B."/>
            <person name="Hainaut M."/>
            <person name="Levati E."/>
            <person name="Barry K.W."/>
            <person name="Belfiori B."/>
            <person name="Cichocki N."/>
            <person name="Clum A."/>
            <person name="Dockter R.B."/>
            <person name="Fauchery L."/>
            <person name="Guy J."/>
            <person name="Iotti M."/>
            <person name="Le Tacon F."/>
            <person name="Lindquist E.A."/>
            <person name="Lipzen A."/>
            <person name="Malagnac F."/>
            <person name="Mello A."/>
            <person name="Molinier V."/>
            <person name="Miyauchi S."/>
            <person name="Poulain J."/>
            <person name="Riccioni C."/>
            <person name="Rubini A."/>
            <person name="Sitrit Y."/>
            <person name="Splivallo R."/>
            <person name="Traeger S."/>
            <person name="Wang M."/>
            <person name="Zifcakova L."/>
            <person name="Wipf D."/>
            <person name="Zambonelli A."/>
            <person name="Paolocci F."/>
            <person name="Nowrousian M."/>
            <person name="Ottonello S."/>
            <person name="Baldrian P."/>
            <person name="Spatafora J.W."/>
            <person name="Henrissat B."/>
            <person name="Nagy L.G."/>
            <person name="Aury J.M."/>
            <person name="Wincker P."/>
            <person name="Grigoriev I.V."/>
            <person name="Bonfante P."/>
            <person name="Martin F.M."/>
        </authorList>
    </citation>
    <scope>NUCLEOTIDE SEQUENCE [LARGE SCALE GENOMIC DNA]</scope>
    <source>
        <strain evidence="1 2">120613-1</strain>
    </source>
</reference>
<dbReference type="Proteomes" id="UP000276215">
    <property type="component" value="Unassembled WGS sequence"/>
</dbReference>
<dbReference type="AlphaFoldDB" id="A0A3N4J538"/>
<protein>
    <submittedName>
        <fullName evidence="1">Uncharacterized protein</fullName>
    </submittedName>
</protein>
<evidence type="ECO:0000313" key="2">
    <source>
        <dbReference type="Proteomes" id="UP000276215"/>
    </source>
</evidence>
<name>A0A3N4J538_9PEZI</name>